<sequence length="424" mass="47924">MDSRFANDANDGAYDANIQQRQAEFHEIASDQARNKQELAQRKASFDAFIHNLETQGLVSAEKAAELREKSDKDIMQERNRRAGVSRQKLQATDDRFEKTTKGIKTQGIALLISDLKNLTHYSAPGAFPPVNNSQILQEHLGQPSRSEKLVPLPRAADLPPASSSPSSSNQRHKKQRKRRRHQAKAEREVFPQHADSGDAKSPASHPSWYADKQNRVGINSPDGILRKGLGLRWKDFNALRGHIKEQVAARKDLTMDLGEKRIFAFVYSTELVEKYSEERFFFSRVPNADWARAAVEVLIQRVLGHEFILSGAQYQDEGCPMAKDNSPQWALRYDNGSFWSSSLAVGMDNCWHGDLVIKPHHAQVIVYKPAESMVYIALDSKKPGGKSEVWFKFDTEVTLDRFLVILAKGCPKQELVNNDQLNF</sequence>
<keyword evidence="3" id="KW-1185">Reference proteome</keyword>
<gene>
    <name evidence="2" type="ORF">BJ875DRAFT_498075</name>
</gene>
<accession>A0A9P8C2P2</accession>
<name>A0A9P8C2P2_9HELO</name>
<feature type="compositionally biased region" description="Low complexity" evidence="1">
    <location>
        <begin position="155"/>
        <end position="169"/>
    </location>
</feature>
<dbReference type="Proteomes" id="UP000824998">
    <property type="component" value="Unassembled WGS sequence"/>
</dbReference>
<evidence type="ECO:0000313" key="3">
    <source>
        <dbReference type="Proteomes" id="UP000824998"/>
    </source>
</evidence>
<feature type="region of interest" description="Disordered" evidence="1">
    <location>
        <begin position="155"/>
        <end position="215"/>
    </location>
</feature>
<protein>
    <submittedName>
        <fullName evidence="2">Uncharacterized protein</fullName>
    </submittedName>
</protein>
<dbReference type="AlphaFoldDB" id="A0A9P8C2P2"/>
<reference evidence="2" key="1">
    <citation type="journal article" date="2021" name="IMA Fungus">
        <title>Genomic characterization of three marine fungi, including Emericellopsis atlantica sp. nov. with signatures of a generalist lifestyle and marine biomass degradation.</title>
        <authorList>
            <person name="Hagestad O.C."/>
            <person name="Hou L."/>
            <person name="Andersen J.H."/>
            <person name="Hansen E.H."/>
            <person name="Altermark B."/>
            <person name="Li C."/>
            <person name="Kuhnert E."/>
            <person name="Cox R.J."/>
            <person name="Crous P.W."/>
            <person name="Spatafora J.W."/>
            <person name="Lail K."/>
            <person name="Amirebrahimi M."/>
            <person name="Lipzen A."/>
            <person name="Pangilinan J."/>
            <person name="Andreopoulos W."/>
            <person name="Hayes R.D."/>
            <person name="Ng V."/>
            <person name="Grigoriev I.V."/>
            <person name="Jackson S.A."/>
            <person name="Sutton T.D.S."/>
            <person name="Dobson A.D.W."/>
            <person name="Rama T."/>
        </authorList>
    </citation>
    <scope>NUCLEOTIDE SEQUENCE</scope>
    <source>
        <strain evidence="2">TRa018bII</strain>
    </source>
</reference>
<evidence type="ECO:0000256" key="1">
    <source>
        <dbReference type="SAM" id="MobiDB-lite"/>
    </source>
</evidence>
<comment type="caution">
    <text evidence="2">The sequence shown here is derived from an EMBL/GenBank/DDBJ whole genome shotgun (WGS) entry which is preliminary data.</text>
</comment>
<organism evidence="2 3">
    <name type="scientific">Amylocarpus encephaloides</name>
    <dbReference type="NCBI Taxonomy" id="45428"/>
    <lineage>
        <taxon>Eukaryota</taxon>
        <taxon>Fungi</taxon>
        <taxon>Dikarya</taxon>
        <taxon>Ascomycota</taxon>
        <taxon>Pezizomycotina</taxon>
        <taxon>Leotiomycetes</taxon>
        <taxon>Helotiales</taxon>
        <taxon>Helotiales incertae sedis</taxon>
        <taxon>Amylocarpus</taxon>
    </lineage>
</organism>
<proteinExistence type="predicted"/>
<dbReference type="EMBL" id="MU251584">
    <property type="protein sequence ID" value="KAG9231733.1"/>
    <property type="molecule type" value="Genomic_DNA"/>
</dbReference>
<feature type="compositionally biased region" description="Basic and acidic residues" evidence="1">
    <location>
        <begin position="184"/>
        <end position="199"/>
    </location>
</feature>
<feature type="compositionally biased region" description="Basic residues" evidence="1">
    <location>
        <begin position="171"/>
        <end position="183"/>
    </location>
</feature>
<evidence type="ECO:0000313" key="2">
    <source>
        <dbReference type="EMBL" id="KAG9231733.1"/>
    </source>
</evidence>